<feature type="region of interest" description="Disordered" evidence="1">
    <location>
        <begin position="650"/>
        <end position="884"/>
    </location>
</feature>
<dbReference type="OrthoDB" id="67516at2759"/>
<feature type="region of interest" description="Disordered" evidence="1">
    <location>
        <begin position="223"/>
        <end position="273"/>
    </location>
</feature>
<dbReference type="Proteomes" id="UP000887568">
    <property type="component" value="Unplaced"/>
</dbReference>
<proteinExistence type="predicted"/>
<feature type="compositionally biased region" description="Basic and acidic residues" evidence="1">
    <location>
        <begin position="820"/>
        <end position="830"/>
    </location>
</feature>
<dbReference type="Gene3D" id="2.30.29.30">
    <property type="entry name" value="Pleckstrin-homology domain (PH domain)/Phosphotyrosine-binding domain (PTB)"/>
    <property type="match status" value="1"/>
</dbReference>
<evidence type="ECO:0000259" key="2">
    <source>
        <dbReference type="PROSITE" id="PS50003"/>
    </source>
</evidence>
<dbReference type="InterPro" id="IPR046355">
    <property type="entry name" value="Gab1-4-like"/>
</dbReference>
<dbReference type="SUPFAM" id="SSF50729">
    <property type="entry name" value="PH domain-like"/>
    <property type="match status" value="1"/>
</dbReference>
<feature type="compositionally biased region" description="Basic and acidic residues" evidence="1">
    <location>
        <begin position="850"/>
        <end position="870"/>
    </location>
</feature>
<evidence type="ECO:0000313" key="4">
    <source>
        <dbReference type="Proteomes" id="UP000887568"/>
    </source>
</evidence>
<dbReference type="AlphaFoldDB" id="A0A913ZZ54"/>
<evidence type="ECO:0000313" key="3">
    <source>
        <dbReference type="EnsemblMetazoa" id="XP_038056918.1"/>
    </source>
</evidence>
<feature type="compositionally biased region" description="Low complexity" evidence="1">
    <location>
        <begin position="250"/>
        <end position="261"/>
    </location>
</feature>
<dbReference type="GeneID" id="119728672"/>
<dbReference type="InterPro" id="IPR001849">
    <property type="entry name" value="PH_domain"/>
</dbReference>
<dbReference type="PROSITE" id="PS50003">
    <property type="entry name" value="PH_DOMAIN"/>
    <property type="match status" value="1"/>
</dbReference>
<feature type="domain" description="PH" evidence="2">
    <location>
        <begin position="47"/>
        <end position="158"/>
    </location>
</feature>
<reference evidence="3" key="1">
    <citation type="submission" date="2022-11" db="UniProtKB">
        <authorList>
            <consortium name="EnsemblMetazoa"/>
        </authorList>
    </citation>
    <scope>IDENTIFICATION</scope>
</reference>
<feature type="region of interest" description="Disordered" evidence="1">
    <location>
        <begin position="428"/>
        <end position="490"/>
    </location>
</feature>
<keyword evidence="4" id="KW-1185">Reference proteome</keyword>
<feature type="compositionally biased region" description="Polar residues" evidence="1">
    <location>
        <begin position="874"/>
        <end position="884"/>
    </location>
</feature>
<dbReference type="GO" id="GO:0007165">
    <property type="term" value="P:signal transduction"/>
    <property type="evidence" value="ECO:0007669"/>
    <property type="project" value="TreeGrafter"/>
</dbReference>
<dbReference type="EnsemblMetazoa" id="XM_038200990.1">
    <property type="protein sequence ID" value="XP_038056918.1"/>
    <property type="gene ID" value="LOC119728672"/>
</dbReference>
<feature type="region of interest" description="Disordered" evidence="1">
    <location>
        <begin position="504"/>
        <end position="553"/>
    </location>
</feature>
<organism evidence="3 4">
    <name type="scientific">Patiria miniata</name>
    <name type="common">Bat star</name>
    <name type="synonym">Asterina miniata</name>
    <dbReference type="NCBI Taxonomy" id="46514"/>
    <lineage>
        <taxon>Eukaryota</taxon>
        <taxon>Metazoa</taxon>
        <taxon>Echinodermata</taxon>
        <taxon>Eleutherozoa</taxon>
        <taxon>Asterozoa</taxon>
        <taxon>Asteroidea</taxon>
        <taxon>Valvatacea</taxon>
        <taxon>Valvatida</taxon>
        <taxon>Asterinidae</taxon>
        <taxon>Patiria</taxon>
    </lineage>
</organism>
<dbReference type="Pfam" id="PF00169">
    <property type="entry name" value="PH"/>
    <property type="match status" value="1"/>
</dbReference>
<name>A0A913ZZ54_PATMI</name>
<dbReference type="PANTHER" id="PTHR45960">
    <property type="entry name" value="GRB2-ASSOCIATED-BINDING PROTEIN"/>
    <property type="match status" value="1"/>
</dbReference>
<feature type="region of interest" description="Disordered" evidence="1">
    <location>
        <begin position="1"/>
        <end position="24"/>
    </location>
</feature>
<dbReference type="OMA" id="ESHQFQT"/>
<accession>A0A913ZZ54</accession>
<sequence length="884" mass="97263">MGTVQGQGVGRVRRGSGGTPDTFDPKISVKSISVGLSTVNIVTFMGPPAKLGCAHQESASQGDKTFSKRWLRRWFVLRRTAGAVYLQYYKDESSNRPKGTINLNDCEQVDQGLTFEAKRHLAKAFVFGIVTPKRKYFLVSNKEEDMIRWVREICLACGFQLENQEEDEIAEPAVATQPISVAQSPLNAYSPRPFPASVPADHAESYIPLDECKSGQTKEFLSQSVPVNGGWDGTGNQEVFSMDSMRRSRTGSSSSNSSMPNESPPLPPQSETEVAGMENYDIPPALQRLSIANMQPTYDVPPALLRRDPSLQTQDDIYKPVPVPRPADLNSSIHSPFTQDNQNQLNGGAHDLYAVPPRHDGGGIYDYPPAHPLVKNQNKETTSSTDKLAQDFKQISVRNSRGTDDSLDIYNVPQSSLKNAADLFTSPEDAAEKSATPPPRPPKLTPTSATSIETQAVQTPPRPPKPQHLRPSTPPSSFDDTYAVPPVHAMPVSSQELDVSIYSVPPSHIRSPPNGHQWLDSKVPTPGGPGHRYINTSKSANRQSLPPKSAGYFHQRVVPPPPQPQRSFDSDLRYGPSPTLDHLESYLPMDGSSGESNVFQYPGNSTYMAMEGTNGGPRLDGRSFSESQQETYALMNSGVPLQRGSAPGFGYRHTFSGGERPPPIDRSLKPDRKTSEGGIRSTSTERFGMEGSFYATSDSLPPRPVSDMRPVQSDRTRSYSRRPGQYENARIDTDADPYRVRSNTGDSTTSSSDDDLYGPGEHELYAPRAVPTVPEEDTYIYKDVPGTSGLSERPLTEGLSNTPFPAPPPCQQSDEIEYLELSHDHEEEARQPPPRPPKSSSPTVEYFDLDPDKTQALRFVTERREEEKDGGMSGRSTLTRNRDV</sequence>
<dbReference type="GO" id="GO:0035591">
    <property type="term" value="F:signaling adaptor activity"/>
    <property type="evidence" value="ECO:0007669"/>
    <property type="project" value="TreeGrafter"/>
</dbReference>
<feature type="compositionally biased region" description="Basic and acidic residues" evidence="1">
    <location>
        <begin position="662"/>
        <end position="675"/>
    </location>
</feature>
<dbReference type="InterPro" id="IPR011993">
    <property type="entry name" value="PH-like_dom_sf"/>
</dbReference>
<feature type="compositionally biased region" description="Polar residues" evidence="1">
    <location>
        <begin position="375"/>
        <end position="387"/>
    </location>
</feature>
<feature type="compositionally biased region" description="Basic and acidic residues" evidence="1">
    <location>
        <begin position="729"/>
        <end position="739"/>
    </location>
</feature>
<feature type="compositionally biased region" description="Polar residues" evidence="1">
    <location>
        <begin position="448"/>
        <end position="458"/>
    </location>
</feature>
<evidence type="ECO:0000256" key="1">
    <source>
        <dbReference type="SAM" id="MobiDB-lite"/>
    </source>
</evidence>
<protein>
    <recommendedName>
        <fullName evidence="2">PH domain-containing protein</fullName>
    </recommendedName>
</protein>
<feature type="compositionally biased region" description="Polar residues" evidence="1">
    <location>
        <begin position="534"/>
        <end position="546"/>
    </location>
</feature>
<feature type="region of interest" description="Disordered" evidence="1">
    <location>
        <begin position="362"/>
        <end position="410"/>
    </location>
</feature>
<dbReference type="RefSeq" id="XP_038056918.1">
    <property type="nucleotide sequence ID" value="XM_038200990.1"/>
</dbReference>
<dbReference type="PANTHER" id="PTHR45960:SF2">
    <property type="entry name" value="PROTEIN DAUGHTER OF SEVENLESS"/>
    <property type="match status" value="1"/>
</dbReference>
<dbReference type="GO" id="GO:0005737">
    <property type="term" value="C:cytoplasm"/>
    <property type="evidence" value="ECO:0007669"/>
    <property type="project" value="TreeGrafter"/>
</dbReference>
<dbReference type="SMART" id="SM00233">
    <property type="entry name" value="PH"/>
    <property type="match status" value="1"/>
</dbReference>